<name>A0ABS8RJ68_DATST</name>
<evidence type="ECO:0000313" key="1">
    <source>
        <dbReference type="EMBL" id="MCD7446654.1"/>
    </source>
</evidence>
<protein>
    <submittedName>
        <fullName evidence="1">Uncharacterized protein</fullName>
    </submittedName>
</protein>
<keyword evidence="2" id="KW-1185">Reference proteome</keyword>
<proteinExistence type="predicted"/>
<organism evidence="1 2">
    <name type="scientific">Datura stramonium</name>
    <name type="common">Jimsonweed</name>
    <name type="synonym">Common thornapple</name>
    <dbReference type="NCBI Taxonomy" id="4076"/>
    <lineage>
        <taxon>Eukaryota</taxon>
        <taxon>Viridiplantae</taxon>
        <taxon>Streptophyta</taxon>
        <taxon>Embryophyta</taxon>
        <taxon>Tracheophyta</taxon>
        <taxon>Spermatophyta</taxon>
        <taxon>Magnoliopsida</taxon>
        <taxon>eudicotyledons</taxon>
        <taxon>Gunneridae</taxon>
        <taxon>Pentapetalae</taxon>
        <taxon>asterids</taxon>
        <taxon>lamiids</taxon>
        <taxon>Solanales</taxon>
        <taxon>Solanaceae</taxon>
        <taxon>Solanoideae</taxon>
        <taxon>Datureae</taxon>
        <taxon>Datura</taxon>
    </lineage>
</organism>
<evidence type="ECO:0000313" key="2">
    <source>
        <dbReference type="Proteomes" id="UP000823775"/>
    </source>
</evidence>
<gene>
    <name evidence="1" type="ORF">HAX54_013329</name>
</gene>
<reference evidence="1 2" key="1">
    <citation type="journal article" date="2021" name="BMC Genomics">
        <title>Datura genome reveals duplications of psychoactive alkaloid biosynthetic genes and high mutation rate following tissue culture.</title>
        <authorList>
            <person name="Rajewski A."/>
            <person name="Carter-House D."/>
            <person name="Stajich J."/>
            <person name="Litt A."/>
        </authorList>
    </citation>
    <scope>NUCLEOTIDE SEQUENCE [LARGE SCALE GENOMIC DNA]</scope>
    <source>
        <strain evidence="1">AR-01</strain>
    </source>
</reference>
<comment type="caution">
    <text evidence="1">The sequence shown here is derived from an EMBL/GenBank/DDBJ whole genome shotgun (WGS) entry which is preliminary data.</text>
</comment>
<accession>A0ABS8RJ68</accession>
<dbReference type="Proteomes" id="UP000823775">
    <property type="component" value="Unassembled WGS sequence"/>
</dbReference>
<dbReference type="EMBL" id="JACEIK010000018">
    <property type="protein sequence ID" value="MCD7446654.1"/>
    <property type="molecule type" value="Genomic_DNA"/>
</dbReference>
<sequence length="164" mass="19109">MTFLIRGAKKVGFAPANAILLGNQKSYPRKGMPPGPLRERAKAEFHYISHHVCERSNPPFFFDPSSLAKREENEMDRRWPIVLERFERTIKRIFYPTMPIDEVCRLDQFSPHLARSTLRYLKGYLGKGMIYTNHGHGRVEIYSNADWGRSIEESYCGPTWRESS</sequence>